<name>A0A481YQY5_9VIRU</name>
<dbReference type="PANTHER" id="PTHR24189:SF50">
    <property type="entry name" value="ANKYRIN REPEAT AND SOCS BOX PROTEIN 2"/>
    <property type="match status" value="1"/>
</dbReference>
<keyword evidence="1" id="KW-0677">Repeat</keyword>
<dbReference type="SUPFAM" id="SSF48403">
    <property type="entry name" value="Ankyrin repeat"/>
    <property type="match status" value="1"/>
</dbReference>
<dbReference type="SMART" id="SM00248">
    <property type="entry name" value="ANK"/>
    <property type="match status" value="5"/>
</dbReference>
<dbReference type="PANTHER" id="PTHR24189">
    <property type="entry name" value="MYOTROPHIN"/>
    <property type="match status" value="1"/>
</dbReference>
<dbReference type="InterPro" id="IPR002110">
    <property type="entry name" value="Ankyrin_rpt"/>
</dbReference>
<proteinExistence type="predicted"/>
<evidence type="ECO:0000256" key="1">
    <source>
        <dbReference type="ARBA" id="ARBA00022737"/>
    </source>
</evidence>
<keyword evidence="2" id="KW-0040">ANK repeat</keyword>
<reference evidence="4" key="1">
    <citation type="journal article" date="2019" name="MBio">
        <title>Virus Genomes from Deep Sea Sediments Expand the Ocean Megavirome and Support Independent Origins of Viral Gigantism.</title>
        <authorList>
            <person name="Backstrom D."/>
            <person name="Yutin N."/>
            <person name="Jorgensen S.L."/>
            <person name="Dharamshi J."/>
            <person name="Homa F."/>
            <person name="Zaremba-Niedwiedzka K."/>
            <person name="Spang A."/>
            <person name="Wolf Y.I."/>
            <person name="Koonin E.V."/>
            <person name="Ettema T.J."/>
        </authorList>
    </citation>
    <scope>NUCLEOTIDE SEQUENCE</scope>
</reference>
<dbReference type="Gene3D" id="1.25.40.20">
    <property type="entry name" value="Ankyrin repeat-containing domain"/>
    <property type="match status" value="2"/>
</dbReference>
<sequence length="334" mass="38161">MVTINADGDEITINADFDGDEIDDVFSPLMWACYEGDDDRVDELLEEEAPVEEKDDWGWTALMHACCAEHNGYIIRTLIGHGANVNVADIWGVTPLMVTFMYASYNEWELRLGGVALDAVDNEGRTALMYACDAGDTSGMQLCYNKARVDIIDNNKRSALDHALESKKISLDIVNCIMNKMGELKTKSKENDRLLLDTLSRWVTRYTKEIEESRTKRRHRWGGHPERFLLRDRSYDLALSLIYEDMDDNGESSDKDDKFHGLAPLMYACIKGNADLIIYLCSHKGTFFSPDFKDEELDLAKYQEEMEELAVEAQKFDKYLAENPDVRRKILFGV</sequence>
<dbReference type="Pfam" id="PF12796">
    <property type="entry name" value="Ank_2"/>
    <property type="match status" value="2"/>
</dbReference>
<evidence type="ECO:0000256" key="2">
    <source>
        <dbReference type="ARBA" id="ARBA00023043"/>
    </source>
</evidence>
<gene>
    <name evidence="4" type="ORF">LCMAC101_02680</name>
</gene>
<dbReference type="PROSITE" id="PS50297">
    <property type="entry name" value="ANK_REP_REGION"/>
    <property type="match status" value="1"/>
</dbReference>
<dbReference type="InterPro" id="IPR036770">
    <property type="entry name" value="Ankyrin_rpt-contain_sf"/>
</dbReference>
<feature type="coiled-coil region" evidence="3">
    <location>
        <begin position="292"/>
        <end position="319"/>
    </location>
</feature>
<evidence type="ECO:0000313" key="4">
    <source>
        <dbReference type="EMBL" id="QBK85673.1"/>
    </source>
</evidence>
<protein>
    <submittedName>
        <fullName evidence="4">Ankyrin repeat protein</fullName>
    </submittedName>
</protein>
<keyword evidence="3" id="KW-0175">Coiled coil</keyword>
<evidence type="ECO:0000256" key="3">
    <source>
        <dbReference type="SAM" id="Coils"/>
    </source>
</evidence>
<dbReference type="EMBL" id="MK500327">
    <property type="protein sequence ID" value="QBK85673.1"/>
    <property type="molecule type" value="Genomic_DNA"/>
</dbReference>
<organism evidence="4">
    <name type="scientific">Marseillevirus LCMAC101</name>
    <dbReference type="NCBI Taxonomy" id="2506602"/>
    <lineage>
        <taxon>Viruses</taxon>
        <taxon>Varidnaviria</taxon>
        <taxon>Bamfordvirae</taxon>
        <taxon>Nucleocytoviricota</taxon>
        <taxon>Megaviricetes</taxon>
        <taxon>Pimascovirales</taxon>
        <taxon>Pimascovirales incertae sedis</taxon>
        <taxon>Marseilleviridae</taxon>
    </lineage>
</organism>
<dbReference type="PROSITE" id="PS50088">
    <property type="entry name" value="ANK_REPEAT"/>
    <property type="match status" value="1"/>
</dbReference>
<dbReference type="InterPro" id="IPR050745">
    <property type="entry name" value="Multifunctional_regulatory"/>
</dbReference>
<accession>A0A481YQY5</accession>